<dbReference type="EMBL" id="FRAA01000001">
    <property type="protein sequence ID" value="SHJ61169.1"/>
    <property type="molecule type" value="Genomic_DNA"/>
</dbReference>
<evidence type="ECO:0000313" key="1">
    <source>
        <dbReference type="EMBL" id="SHJ61169.1"/>
    </source>
</evidence>
<keyword evidence="1" id="KW-0808">Transferase</keyword>
<accession>A0A1M6KQG4</accession>
<keyword evidence="1" id="KW-0418">Kinase</keyword>
<dbReference type="AlphaFoldDB" id="A0A1M6KQG4"/>
<reference evidence="2" key="1">
    <citation type="submission" date="2016-11" db="EMBL/GenBank/DDBJ databases">
        <authorList>
            <person name="Varghese N."/>
            <person name="Submissions S."/>
        </authorList>
    </citation>
    <scope>NUCLEOTIDE SEQUENCE [LARGE SCALE GENOMIC DNA]</scope>
    <source>
        <strain evidence="2">DSM 26134</strain>
    </source>
</reference>
<dbReference type="Proteomes" id="UP000184474">
    <property type="component" value="Unassembled WGS sequence"/>
</dbReference>
<keyword evidence="2" id="KW-1185">Reference proteome</keyword>
<proteinExistence type="predicted"/>
<evidence type="ECO:0000313" key="2">
    <source>
        <dbReference type="Proteomes" id="UP000184474"/>
    </source>
</evidence>
<dbReference type="InterPro" id="IPR027417">
    <property type="entry name" value="P-loop_NTPase"/>
</dbReference>
<dbReference type="GO" id="GO:0016301">
    <property type="term" value="F:kinase activity"/>
    <property type="evidence" value="ECO:0007669"/>
    <property type="project" value="UniProtKB-KW"/>
</dbReference>
<dbReference type="RefSeq" id="WP_073119379.1">
    <property type="nucleotide sequence ID" value="NZ_FRAA01000001.1"/>
</dbReference>
<gene>
    <name evidence="1" type="ORF">SAMN04488028_101669</name>
</gene>
<dbReference type="Gene3D" id="3.40.50.300">
    <property type="entry name" value="P-loop containing nucleotide triphosphate hydrolases"/>
    <property type="match status" value="1"/>
</dbReference>
<dbReference type="Pfam" id="PF13189">
    <property type="entry name" value="Cytidylate_kin2"/>
    <property type="match status" value="1"/>
</dbReference>
<dbReference type="SUPFAM" id="SSF52540">
    <property type="entry name" value="P-loop containing nucleoside triphosphate hydrolases"/>
    <property type="match status" value="1"/>
</dbReference>
<name>A0A1M6KQG4_REIAG</name>
<dbReference type="STRING" id="156994.SAMN04488028_101669"/>
<protein>
    <submittedName>
        <fullName evidence="1">Cytidylate kinase-like family protein</fullName>
    </submittedName>
</protein>
<organism evidence="1 2">
    <name type="scientific">Reichenbachiella agariperforans</name>
    <dbReference type="NCBI Taxonomy" id="156994"/>
    <lineage>
        <taxon>Bacteria</taxon>
        <taxon>Pseudomonadati</taxon>
        <taxon>Bacteroidota</taxon>
        <taxon>Cytophagia</taxon>
        <taxon>Cytophagales</taxon>
        <taxon>Reichenbachiellaceae</taxon>
        <taxon>Reichenbachiella</taxon>
    </lineage>
</organism>
<sequence length="239" mass="26973">MKINLKNYLEERDRMQAFQSVEGPTLTISRNFGCDEEAVIQSLITKLNQLQGEGLKPHPWQYIDKEILEESAHELGIKAIDVDHRVRLHHSAIVNELLSGFTHHYRLPDQVIINKVKEIITTYAQKGNVIIVGRGGIGVTRSIKNSLHIKLTAPLAHRVAIVSKAKRISATEAKELIQRMDNDRKAWAEHLVEHEIDNSIFDLTFNMETATVDEITDLIISLLQKRGLVSPHSSIAKAV</sequence>